<evidence type="ECO:0000313" key="3">
    <source>
        <dbReference type="Proteomes" id="UP001062263"/>
    </source>
</evidence>
<accession>A0ABN6QJH4</accession>
<keyword evidence="3" id="KW-1185">Reference proteome</keyword>
<reference evidence="2" key="1">
    <citation type="submission" date="2022-06" db="EMBL/GenBank/DDBJ databases">
        <title>Akkermansia biwalacus sp. nov., an anaerobic mucin-degrading bacterium isolated from human intestine.</title>
        <authorList>
            <person name="Kobayashi Y."/>
            <person name="Inoue S."/>
            <person name="Kawahara T."/>
            <person name="Kohda N."/>
        </authorList>
    </citation>
    <scope>NUCLEOTIDE SEQUENCE</scope>
    <source>
        <strain evidence="2">WON2089</strain>
    </source>
</reference>
<feature type="signal peptide" evidence="1">
    <location>
        <begin position="1"/>
        <end position="21"/>
    </location>
</feature>
<sequence>MKTVLSLLVVLCSTASFSLGASLYYSGSNDGWWETAGNWKTDSPDGPAAASKPATGDTVYIGAGGNINVKIGSNGGSNTFYGMNINIAEGSTLTVTTNDAKFWGSTFTIGSADGLIFTNNVWGDYKNGAPAVGRQPLTFHLGLEGSVAYQANFNSSSSAHFNLNGFLDILEGGEFSIQRRDLMSFGANGDALSFNFSNFQVNFEAGEVSTLYDQSAELTATREDLGKYKLVYDADGKKLYVEYVTGSRAVPEPSVSLLGLLCVGGLLIRRRRQ</sequence>
<proteinExistence type="predicted"/>
<dbReference type="Proteomes" id="UP001062263">
    <property type="component" value="Chromosome"/>
</dbReference>
<gene>
    <name evidence="2" type="ORF">Abiwalacus_19570</name>
</gene>
<dbReference type="EMBL" id="AP025943">
    <property type="protein sequence ID" value="BDL44383.1"/>
    <property type="molecule type" value="Genomic_DNA"/>
</dbReference>
<keyword evidence="1" id="KW-0732">Signal</keyword>
<evidence type="ECO:0000256" key="1">
    <source>
        <dbReference type="SAM" id="SignalP"/>
    </source>
</evidence>
<name>A0ABN6QJH4_9BACT</name>
<organism evidence="2 3">
    <name type="scientific">Akkermansia biwaensis</name>
    <dbReference type="NCBI Taxonomy" id="2946555"/>
    <lineage>
        <taxon>Bacteria</taxon>
        <taxon>Pseudomonadati</taxon>
        <taxon>Verrucomicrobiota</taxon>
        <taxon>Verrucomicrobiia</taxon>
        <taxon>Verrucomicrobiales</taxon>
        <taxon>Akkermansiaceae</taxon>
        <taxon>Akkermansia</taxon>
    </lineage>
</organism>
<evidence type="ECO:0000313" key="2">
    <source>
        <dbReference type="EMBL" id="BDL44383.1"/>
    </source>
</evidence>
<evidence type="ECO:0008006" key="4">
    <source>
        <dbReference type="Google" id="ProtNLM"/>
    </source>
</evidence>
<dbReference type="RefSeq" id="WP_215434726.1">
    <property type="nucleotide sequence ID" value="NZ_AP025943.1"/>
</dbReference>
<feature type="chain" id="PRO_5046926844" description="PEP-CTERM protein-sorting domain-containing protein" evidence="1">
    <location>
        <begin position="22"/>
        <end position="273"/>
    </location>
</feature>
<protein>
    <recommendedName>
        <fullName evidence="4">PEP-CTERM protein-sorting domain-containing protein</fullName>
    </recommendedName>
</protein>